<dbReference type="AlphaFoldDB" id="A0AAD8CA11"/>
<reference evidence="2" key="2">
    <citation type="submission" date="2023-04" db="EMBL/GenBank/DDBJ databases">
        <authorList>
            <person name="Bu L."/>
            <person name="Lu L."/>
            <person name="Laidemitt M.R."/>
            <person name="Zhang S.M."/>
            <person name="Mutuku M."/>
            <person name="Mkoji G."/>
            <person name="Steinauer M."/>
            <person name="Loker E.S."/>
        </authorList>
    </citation>
    <scope>NUCLEOTIDE SEQUENCE</scope>
    <source>
        <strain evidence="2">KasaAsao</strain>
        <tissue evidence="2">Whole Snail</tissue>
    </source>
</reference>
<keyword evidence="1" id="KW-0732">Signal</keyword>
<dbReference type="Gene3D" id="3.30.30.100">
    <property type="match status" value="1"/>
</dbReference>
<dbReference type="EMBL" id="JASAOG010000004">
    <property type="protein sequence ID" value="KAK0068863.1"/>
    <property type="molecule type" value="Genomic_DNA"/>
</dbReference>
<dbReference type="InterPro" id="IPR038456">
    <property type="entry name" value="Macin_sf"/>
</dbReference>
<accession>A0AAD8CA11</accession>
<evidence type="ECO:0000313" key="2">
    <source>
        <dbReference type="EMBL" id="KAK0068863.1"/>
    </source>
</evidence>
<sequence length="83" mass="9369">MKLPLLMMIIACLGLIGSRAESPYIGECRSTEKKCSSWNIWGPSLLWKTCDGRCKQLTFNRGVCELSPVNCPLSTHPYQCHCY</sequence>
<protein>
    <submittedName>
        <fullName evidence="2">Mytimacin-6</fullName>
    </submittedName>
</protein>
<evidence type="ECO:0000256" key="1">
    <source>
        <dbReference type="SAM" id="SignalP"/>
    </source>
</evidence>
<proteinExistence type="predicted"/>
<dbReference type="Proteomes" id="UP001233172">
    <property type="component" value="Unassembled WGS sequence"/>
</dbReference>
<comment type="caution">
    <text evidence="2">The sequence shown here is derived from an EMBL/GenBank/DDBJ whole genome shotgun (WGS) entry which is preliminary data.</text>
</comment>
<feature type="signal peptide" evidence="1">
    <location>
        <begin position="1"/>
        <end position="20"/>
    </location>
</feature>
<keyword evidence="3" id="KW-1185">Reference proteome</keyword>
<gene>
    <name evidence="2" type="ORF">Bpfe_001826</name>
</gene>
<evidence type="ECO:0000313" key="3">
    <source>
        <dbReference type="Proteomes" id="UP001233172"/>
    </source>
</evidence>
<reference evidence="2" key="1">
    <citation type="journal article" date="2023" name="PLoS Negl. Trop. Dis.">
        <title>A genome sequence for Biomphalaria pfeifferi, the major vector snail for the human-infecting parasite Schistosoma mansoni.</title>
        <authorList>
            <person name="Bu L."/>
            <person name="Lu L."/>
            <person name="Laidemitt M.R."/>
            <person name="Zhang S.M."/>
            <person name="Mutuku M."/>
            <person name="Mkoji G."/>
            <person name="Steinauer M."/>
            <person name="Loker E.S."/>
        </authorList>
    </citation>
    <scope>NUCLEOTIDE SEQUENCE</scope>
    <source>
        <strain evidence="2">KasaAsao</strain>
    </source>
</reference>
<organism evidence="2 3">
    <name type="scientific">Biomphalaria pfeifferi</name>
    <name type="common">Bloodfluke planorb</name>
    <name type="synonym">Freshwater snail</name>
    <dbReference type="NCBI Taxonomy" id="112525"/>
    <lineage>
        <taxon>Eukaryota</taxon>
        <taxon>Metazoa</taxon>
        <taxon>Spiralia</taxon>
        <taxon>Lophotrochozoa</taxon>
        <taxon>Mollusca</taxon>
        <taxon>Gastropoda</taxon>
        <taxon>Heterobranchia</taxon>
        <taxon>Euthyneura</taxon>
        <taxon>Panpulmonata</taxon>
        <taxon>Hygrophila</taxon>
        <taxon>Lymnaeoidea</taxon>
        <taxon>Planorbidae</taxon>
        <taxon>Biomphalaria</taxon>
    </lineage>
</organism>
<name>A0AAD8CA11_BIOPF</name>
<feature type="chain" id="PRO_5041908490" evidence="1">
    <location>
        <begin position="21"/>
        <end position="83"/>
    </location>
</feature>